<dbReference type="Proteomes" id="UP000078200">
    <property type="component" value="Unassembled WGS sequence"/>
</dbReference>
<sequence>MAQVAMERKYPPLTKKELIAGNSYDGAGGKQRSSTDFSCARISALPRISPFLEPRPIVDPRSDVPPLSPFPVFFLPVLSSSSSSQSSEPLAALDAFLDFFEPFSSYPSSPPSFPTLLPFCFFFLPVASSSSSSATKRPPGPFPFFFLPAPSSSSPSSAPFRPLPPLPFFFLPVSSSSSSPPLPPFGFFFLAVPSSSSSSSAPFLPLSPLPFFFLPVSSSSSSPPFPPLPFFFLPVSSSSSSPPLPPFRFFFLAVSSSSSSSSSPFRPLPPLPFFFLPSSSSSSPPLPPLPLFRFFFLPVSSSSSSPSPPLPPLAPFHASLSIPLFLWPLLSLLLLSPPALPSSSSSSPFPLPLLRFLPPFPFVAPLLSSCPSFLLLLPSPLLPFPSLPSPFLPSPRLLSLPLPFLPLPVPSLPTPPLPFLPLPSPSPFLPLPPPRLPPPPSPSPRLPPPRSPSPRLPPPPSPSLPLPPPPSPSLPLPSLPLPSPPLPYPSLPALPDLSPSSLAELKKIVLNIVTTSPFTYYHQLGYHVHQLHYYDHHQDQLLLKSYLDNGNSNTQWSRLPYFNENKTQQYHDDENASTKDRLQRLGYTTGYGTVSGYPGGTGISAYNPIKLDLGGVVLGTLVGLGVIIIIPKLLSALHGGYTGYGRSETDNDLSSLSSLMTKIDDILGQNNIDSTTCMQRAICTYVRSTEYNMKTGASDQLDEFIHMLSKNLQETFIKRIEFATELITRLRSYANIFHNYGWYGIRLHSYCDLTSSQTPLGKIFSKLIEFTYSQQHMYTTYLEASKSFALKIAFLSGFGKVEMLTARHGGRFDSASLSLFGSFIRFQLFGILEFQNSNNNNL</sequence>
<protein>
    <submittedName>
        <fullName evidence="2">Uncharacterized protein</fullName>
    </submittedName>
</protein>
<name>A0A1A9VPU9_GLOAU</name>
<feature type="region of interest" description="Disordered" evidence="1">
    <location>
        <begin position="431"/>
        <end position="478"/>
    </location>
</feature>
<accession>A0A1A9VPU9</accession>
<dbReference type="EnsemblMetazoa" id="GAUT043758-RA">
    <property type="protein sequence ID" value="GAUT043758-PA"/>
    <property type="gene ID" value="GAUT043758"/>
</dbReference>
<keyword evidence="3" id="KW-1185">Reference proteome</keyword>
<dbReference type="VEuPathDB" id="VectorBase:GAUT043758"/>
<evidence type="ECO:0000313" key="2">
    <source>
        <dbReference type="EnsemblMetazoa" id="GAUT043758-PA"/>
    </source>
</evidence>
<dbReference type="AlphaFoldDB" id="A0A1A9VPU9"/>
<proteinExistence type="predicted"/>
<evidence type="ECO:0000256" key="1">
    <source>
        <dbReference type="SAM" id="MobiDB-lite"/>
    </source>
</evidence>
<reference evidence="2" key="1">
    <citation type="submission" date="2020-05" db="UniProtKB">
        <authorList>
            <consortium name="EnsemblMetazoa"/>
        </authorList>
    </citation>
    <scope>IDENTIFICATION</scope>
    <source>
        <strain evidence="2">TTRI</strain>
    </source>
</reference>
<evidence type="ECO:0000313" key="3">
    <source>
        <dbReference type="Proteomes" id="UP000078200"/>
    </source>
</evidence>
<organism evidence="2 3">
    <name type="scientific">Glossina austeni</name>
    <name type="common">Savannah tsetse fly</name>
    <dbReference type="NCBI Taxonomy" id="7395"/>
    <lineage>
        <taxon>Eukaryota</taxon>
        <taxon>Metazoa</taxon>
        <taxon>Ecdysozoa</taxon>
        <taxon>Arthropoda</taxon>
        <taxon>Hexapoda</taxon>
        <taxon>Insecta</taxon>
        <taxon>Pterygota</taxon>
        <taxon>Neoptera</taxon>
        <taxon>Endopterygota</taxon>
        <taxon>Diptera</taxon>
        <taxon>Brachycera</taxon>
        <taxon>Muscomorpha</taxon>
        <taxon>Hippoboscoidea</taxon>
        <taxon>Glossinidae</taxon>
        <taxon>Glossina</taxon>
    </lineage>
</organism>